<dbReference type="AlphaFoldDB" id="A0A9X0A1Q3"/>
<evidence type="ECO:0000313" key="7">
    <source>
        <dbReference type="EMBL" id="KAJ7391863.1"/>
    </source>
</evidence>
<dbReference type="InterPro" id="IPR032675">
    <property type="entry name" value="LRR_dom_sf"/>
</dbReference>
<dbReference type="InterPro" id="IPR000372">
    <property type="entry name" value="LRRNT"/>
</dbReference>
<dbReference type="SMART" id="SM00231">
    <property type="entry name" value="FA58C"/>
    <property type="match status" value="1"/>
</dbReference>
<reference evidence="7" key="1">
    <citation type="submission" date="2023-01" db="EMBL/GenBank/DDBJ databases">
        <title>Genome assembly of the deep-sea coral Lophelia pertusa.</title>
        <authorList>
            <person name="Herrera S."/>
            <person name="Cordes E."/>
        </authorList>
    </citation>
    <scope>NUCLEOTIDE SEQUENCE</scope>
    <source>
        <strain evidence="7">USNM1676648</strain>
        <tissue evidence="7">Polyp</tissue>
    </source>
</reference>
<dbReference type="OrthoDB" id="5948003at2759"/>
<sequence length="676" mass="74921">MAFVLLLLLVVLVAPSPSLSQCPNNCLCTPQGSPGSPSYKKIVDCSGKLGNLDVVPKIPTDATHVDLSNNRLKRVPSKLLQNTPGLKELNLSGNQLTCDCKLYGVYNATRYLSKFTGTCYKPDRLRDKGIASLKLWDFCRGCALEKVSQNSNIDKEFSMKINANCETYVRLFCRGMATDSPKEYITLISGQKENYAYVHDYKQPSASKDKCVQASGGSTYTEAGSTNFSKVRLDLSSMTLVADDFHYSTTSSGNQIKYGEAGDCYSASKESCRKGKFKIDLTGTGFRLKEEVYWEPYGTPLDMKNTLDIDEDRTLVSAECGACYQSLGMEDRSITDSQITASSYKSEFKPAYGRLNNKASGVMGGAWCAGTSDMSQYLQIDLKKEMTLSGIATQGQLEEANWVAKYSIQHSKDGINWKDYKEFGYKQEFVGNVDQHNVVTNWFNQRFRARFVKIKPGMYSSPTNTICLRTELYGCDTDIISVVIRSSSTKNCWSAMTSSNPCDPGDGTLFSLQSYCQGEGVMMAFRRDGSLIHSCSGKCVFKNAQSQLALRDGPCDVFTKRENPSGTIVLSHPASGLCVNLDANNKLILSSCTTPYLFELTQSGLQPIEPKFKVASPQYLTLNKPGWVHCKVVSDPRAKLFWSKTRPWPGEGHLPNLEFVPFSKRIVVCEEGEEKL</sequence>
<dbReference type="Gene3D" id="3.80.10.10">
    <property type="entry name" value="Ribonuclease Inhibitor"/>
    <property type="match status" value="1"/>
</dbReference>
<dbReference type="SUPFAM" id="SSF52058">
    <property type="entry name" value="L domain-like"/>
    <property type="match status" value="1"/>
</dbReference>
<dbReference type="InterPro" id="IPR008979">
    <property type="entry name" value="Galactose-bd-like_sf"/>
</dbReference>
<organism evidence="7 8">
    <name type="scientific">Desmophyllum pertusum</name>
    <dbReference type="NCBI Taxonomy" id="174260"/>
    <lineage>
        <taxon>Eukaryota</taxon>
        <taxon>Metazoa</taxon>
        <taxon>Cnidaria</taxon>
        <taxon>Anthozoa</taxon>
        <taxon>Hexacorallia</taxon>
        <taxon>Scleractinia</taxon>
        <taxon>Caryophylliina</taxon>
        <taxon>Caryophylliidae</taxon>
        <taxon>Desmophyllum</taxon>
    </lineage>
</organism>
<dbReference type="PANTHER" id="PTHR24543:SF291">
    <property type="entry name" value="SMOKE ALARM, ISOFORM D"/>
    <property type="match status" value="1"/>
</dbReference>
<dbReference type="FunFam" id="2.60.120.260:FF:000016">
    <property type="entry name" value="Contactin-associated protein-like 4 isoform 1"/>
    <property type="match status" value="1"/>
</dbReference>
<dbReference type="EMBL" id="MU825404">
    <property type="protein sequence ID" value="KAJ7391863.1"/>
    <property type="molecule type" value="Genomic_DNA"/>
</dbReference>
<feature type="signal peptide" evidence="4">
    <location>
        <begin position="1"/>
        <end position="20"/>
    </location>
</feature>
<evidence type="ECO:0000259" key="5">
    <source>
        <dbReference type="PROSITE" id="PS50022"/>
    </source>
</evidence>
<keyword evidence="2" id="KW-0479">Metal-binding</keyword>
<evidence type="ECO:0000256" key="3">
    <source>
        <dbReference type="ARBA" id="ARBA00022729"/>
    </source>
</evidence>
<dbReference type="PROSITE" id="PS01285">
    <property type="entry name" value="FA58C_1"/>
    <property type="match status" value="1"/>
</dbReference>
<evidence type="ECO:0000256" key="1">
    <source>
        <dbReference type="ARBA" id="ARBA00022614"/>
    </source>
</evidence>
<dbReference type="SMART" id="SM00013">
    <property type="entry name" value="LRRNT"/>
    <property type="match status" value="1"/>
</dbReference>
<evidence type="ECO:0000259" key="6">
    <source>
        <dbReference type="PROSITE" id="PS51046"/>
    </source>
</evidence>
<proteinExistence type="predicted"/>
<protein>
    <submittedName>
        <fullName evidence="7">Uncharacterized protein</fullName>
    </submittedName>
</protein>
<evidence type="ECO:0000256" key="2">
    <source>
        <dbReference type="ARBA" id="ARBA00022723"/>
    </source>
</evidence>
<dbReference type="GO" id="GO:0008270">
    <property type="term" value="F:zinc ion binding"/>
    <property type="evidence" value="ECO:0007669"/>
    <property type="project" value="InterPro"/>
</dbReference>
<dbReference type="PROSITE" id="PS50022">
    <property type="entry name" value="FA58C_3"/>
    <property type="match status" value="1"/>
</dbReference>
<evidence type="ECO:0000313" key="8">
    <source>
        <dbReference type="Proteomes" id="UP001163046"/>
    </source>
</evidence>
<feature type="domain" description="GON" evidence="6">
    <location>
        <begin position="138"/>
        <end position="340"/>
    </location>
</feature>
<dbReference type="InterPro" id="IPR000421">
    <property type="entry name" value="FA58C"/>
</dbReference>
<feature type="domain" description="F5/8 type C" evidence="5">
    <location>
        <begin position="323"/>
        <end position="475"/>
    </location>
</feature>
<keyword evidence="3 4" id="KW-0732">Signal</keyword>
<dbReference type="Pfam" id="PF08685">
    <property type="entry name" value="GON"/>
    <property type="match status" value="1"/>
</dbReference>
<keyword evidence="8" id="KW-1185">Reference proteome</keyword>
<gene>
    <name evidence="7" type="ORF">OS493_016153</name>
</gene>
<dbReference type="PANTHER" id="PTHR24543">
    <property type="entry name" value="MULTICOPPER OXIDASE-RELATED"/>
    <property type="match status" value="1"/>
</dbReference>
<keyword evidence="1" id="KW-0433">Leucine-rich repeat</keyword>
<evidence type="ECO:0000256" key="4">
    <source>
        <dbReference type="SAM" id="SignalP"/>
    </source>
</evidence>
<name>A0A9X0A1Q3_9CNID</name>
<dbReference type="GO" id="GO:0004222">
    <property type="term" value="F:metalloendopeptidase activity"/>
    <property type="evidence" value="ECO:0007669"/>
    <property type="project" value="InterPro"/>
</dbReference>
<dbReference type="InterPro" id="IPR012314">
    <property type="entry name" value="Pept_M12B_GON-ADAMTSs"/>
</dbReference>
<dbReference type="Proteomes" id="UP001163046">
    <property type="component" value="Unassembled WGS sequence"/>
</dbReference>
<dbReference type="CDD" id="cd00057">
    <property type="entry name" value="FA58C"/>
    <property type="match status" value="1"/>
</dbReference>
<dbReference type="Pfam" id="PF00754">
    <property type="entry name" value="F5_F8_type_C"/>
    <property type="match status" value="1"/>
</dbReference>
<accession>A0A9X0A1Q3</accession>
<comment type="caution">
    <text evidence="7">The sequence shown here is derived from an EMBL/GenBank/DDBJ whole genome shotgun (WGS) entry which is preliminary data.</text>
</comment>
<feature type="chain" id="PRO_5041000269" evidence="4">
    <location>
        <begin position="21"/>
        <end position="676"/>
    </location>
</feature>
<dbReference type="SUPFAM" id="SSF49785">
    <property type="entry name" value="Galactose-binding domain-like"/>
    <property type="match status" value="1"/>
</dbReference>
<dbReference type="Gene3D" id="2.60.120.260">
    <property type="entry name" value="Galactose-binding domain-like"/>
    <property type="match status" value="1"/>
</dbReference>
<dbReference type="PROSITE" id="PS51046">
    <property type="entry name" value="GON"/>
    <property type="match status" value="1"/>
</dbReference>